<accession>A0A847D8T8</accession>
<reference evidence="1 2" key="1">
    <citation type="journal article" date="2020" name="Biotechnol. Biofuels">
        <title>New insights from the biogas microbiome by comprehensive genome-resolved metagenomics of nearly 1600 species originating from multiple anaerobic digesters.</title>
        <authorList>
            <person name="Campanaro S."/>
            <person name="Treu L."/>
            <person name="Rodriguez-R L.M."/>
            <person name="Kovalovszki A."/>
            <person name="Ziels R.M."/>
            <person name="Maus I."/>
            <person name="Zhu X."/>
            <person name="Kougias P.G."/>
            <person name="Basile A."/>
            <person name="Luo G."/>
            <person name="Schluter A."/>
            <person name="Konstantinidis K.T."/>
            <person name="Angelidaki I."/>
        </authorList>
    </citation>
    <scope>NUCLEOTIDE SEQUENCE [LARGE SCALE GENOMIC DNA]</scope>
    <source>
        <strain evidence="1">AS07pgkLD_105</strain>
    </source>
</reference>
<sequence>MEMTMQYFRINPNDSKDIFEDNCIVDVKTICPHCNMTGRQEPITGAMNTRENVLAITTECLSCNKLSTHEYFCVETYRGTFETHYRNTYPNFSENINIPEKVKQEYPDFLKILNQSQQAEETNLNELAGMGYRKALEFFVKEYVTKNLDEGKEKELILSEPLGETIKRLENPMLQRISKASSWLGNDQTHMVQKHPDYGIEDIKKYIKVMTNLVEAEYVADQVGVLLNKSK</sequence>
<evidence type="ECO:0000313" key="2">
    <source>
        <dbReference type="Proteomes" id="UP000589373"/>
    </source>
</evidence>
<gene>
    <name evidence="1" type="ORF">GX662_13230</name>
</gene>
<organism evidence="1 2">
    <name type="scientific">Trichococcus flocculiformis</name>
    <dbReference type="NCBI Taxonomy" id="82803"/>
    <lineage>
        <taxon>Bacteria</taxon>
        <taxon>Bacillati</taxon>
        <taxon>Bacillota</taxon>
        <taxon>Bacilli</taxon>
        <taxon>Lactobacillales</taxon>
        <taxon>Carnobacteriaceae</taxon>
        <taxon>Trichococcus</taxon>
    </lineage>
</organism>
<dbReference type="RefSeq" id="WP_276648779.1">
    <property type="nucleotide sequence ID" value="NZ_JAAZCD010000315.1"/>
</dbReference>
<dbReference type="AlphaFoldDB" id="A0A847D8T8"/>
<name>A0A847D8T8_9LACT</name>
<proteinExistence type="predicted"/>
<dbReference type="Proteomes" id="UP000589373">
    <property type="component" value="Unassembled WGS sequence"/>
</dbReference>
<comment type="caution">
    <text evidence="1">The sequence shown here is derived from an EMBL/GenBank/DDBJ whole genome shotgun (WGS) entry which is preliminary data.</text>
</comment>
<evidence type="ECO:0008006" key="3">
    <source>
        <dbReference type="Google" id="ProtNLM"/>
    </source>
</evidence>
<dbReference type="EMBL" id="JAAZCD010000315">
    <property type="protein sequence ID" value="NLD33196.1"/>
    <property type="molecule type" value="Genomic_DNA"/>
</dbReference>
<evidence type="ECO:0000313" key="1">
    <source>
        <dbReference type="EMBL" id="NLD33196.1"/>
    </source>
</evidence>
<protein>
    <recommendedName>
        <fullName evidence="3">DUF4145 domain-containing protein</fullName>
    </recommendedName>
</protein>